<dbReference type="STRING" id="1257025.LEP1GSC203_0678"/>
<gene>
    <name evidence="2" type="ORF">LEP1GSC203_0678</name>
</gene>
<name>N1VZL5_9LEPT</name>
<keyword evidence="1" id="KW-0472">Membrane</keyword>
<sequence>MIKNSLSILVGLVSAMAIMMTLEFMNSFFVKPPSDEIIANPELLKQFMTNLPTSAYLPVYLGYVFGSFIGGMITMKLSKNHNSLMVILLGCILTLAGSFNFFIFLPGQPLWFVVLSLLSYLPFVWFGKKIISRP</sequence>
<keyword evidence="1" id="KW-0812">Transmembrane</keyword>
<dbReference type="RefSeq" id="WP_002974696.1">
    <property type="nucleotide sequence ID" value="NZ_AOGW02000011.1"/>
</dbReference>
<proteinExistence type="predicted"/>
<keyword evidence="3" id="KW-1185">Reference proteome</keyword>
<organism evidence="2 3">
    <name type="scientific">Leptospira terpstrae serovar Hualin str. LT 11-33 = ATCC 700639</name>
    <dbReference type="NCBI Taxonomy" id="1257025"/>
    <lineage>
        <taxon>Bacteria</taxon>
        <taxon>Pseudomonadati</taxon>
        <taxon>Spirochaetota</taxon>
        <taxon>Spirochaetia</taxon>
        <taxon>Leptospirales</taxon>
        <taxon>Leptospiraceae</taxon>
        <taxon>Leptospira</taxon>
    </lineage>
</organism>
<protein>
    <submittedName>
        <fullName evidence="2">Uncharacterized protein</fullName>
    </submittedName>
</protein>
<keyword evidence="1" id="KW-1133">Transmembrane helix</keyword>
<evidence type="ECO:0000256" key="1">
    <source>
        <dbReference type="SAM" id="Phobius"/>
    </source>
</evidence>
<comment type="caution">
    <text evidence="2">The sequence shown here is derived from an EMBL/GenBank/DDBJ whole genome shotgun (WGS) entry which is preliminary data.</text>
</comment>
<dbReference type="AlphaFoldDB" id="N1VZL5"/>
<reference evidence="2" key="1">
    <citation type="submission" date="2013-03" db="EMBL/GenBank/DDBJ databases">
        <authorList>
            <person name="Harkins D.M."/>
            <person name="Durkin A.S."/>
            <person name="Brinkac L.M."/>
            <person name="Haft D.H."/>
            <person name="Selengut J.D."/>
            <person name="Sanka R."/>
            <person name="DePew J."/>
            <person name="Purushe J."/>
            <person name="Hartskeerl R.A."/>
            <person name="Ahmed A."/>
            <person name="van der Linden H."/>
            <person name="Goris M.G.A."/>
            <person name="Vinetz J.M."/>
            <person name="Sutton G.G."/>
            <person name="Nierman W.C."/>
            <person name="Fouts D.E."/>
        </authorList>
    </citation>
    <scope>NUCLEOTIDE SEQUENCE [LARGE SCALE GENOMIC DNA]</scope>
    <source>
        <strain evidence="2">LT 11-33</strain>
    </source>
</reference>
<dbReference type="EMBL" id="AOGW02000011">
    <property type="protein sequence ID" value="EMY60836.1"/>
    <property type="molecule type" value="Genomic_DNA"/>
</dbReference>
<dbReference type="Proteomes" id="UP000012371">
    <property type="component" value="Unassembled WGS sequence"/>
</dbReference>
<feature type="transmembrane region" description="Helical" evidence="1">
    <location>
        <begin position="110"/>
        <end position="127"/>
    </location>
</feature>
<feature type="transmembrane region" description="Helical" evidence="1">
    <location>
        <begin position="85"/>
        <end position="104"/>
    </location>
</feature>
<evidence type="ECO:0000313" key="3">
    <source>
        <dbReference type="Proteomes" id="UP000012371"/>
    </source>
</evidence>
<accession>N1VZL5</accession>
<feature type="transmembrane region" description="Helical" evidence="1">
    <location>
        <begin position="55"/>
        <end position="73"/>
    </location>
</feature>
<evidence type="ECO:0000313" key="2">
    <source>
        <dbReference type="EMBL" id="EMY60836.1"/>
    </source>
</evidence>